<gene>
    <name evidence="1" type="ORF">Patl1_19905</name>
</gene>
<dbReference type="EMBL" id="CM047900">
    <property type="protein sequence ID" value="KAJ0099801.1"/>
    <property type="molecule type" value="Genomic_DNA"/>
</dbReference>
<proteinExistence type="predicted"/>
<comment type="caution">
    <text evidence="1">The sequence shown here is derived from an EMBL/GenBank/DDBJ whole genome shotgun (WGS) entry which is preliminary data.</text>
</comment>
<reference evidence="2" key="1">
    <citation type="journal article" date="2023" name="G3 (Bethesda)">
        <title>Genome assembly and association tests identify interacting loci associated with vigor, precocity, and sex in interspecific pistachio rootstocks.</title>
        <authorList>
            <person name="Palmer W."/>
            <person name="Jacygrad E."/>
            <person name="Sagayaradj S."/>
            <person name="Cavanaugh K."/>
            <person name="Han R."/>
            <person name="Bertier L."/>
            <person name="Beede B."/>
            <person name="Kafkas S."/>
            <person name="Golino D."/>
            <person name="Preece J."/>
            <person name="Michelmore R."/>
        </authorList>
    </citation>
    <scope>NUCLEOTIDE SEQUENCE [LARGE SCALE GENOMIC DNA]</scope>
</reference>
<keyword evidence="2" id="KW-1185">Reference proteome</keyword>
<accession>A0ACC1BLR3</accession>
<evidence type="ECO:0000313" key="1">
    <source>
        <dbReference type="EMBL" id="KAJ0099801.1"/>
    </source>
</evidence>
<organism evidence="1 2">
    <name type="scientific">Pistacia atlantica</name>
    <dbReference type="NCBI Taxonomy" id="434234"/>
    <lineage>
        <taxon>Eukaryota</taxon>
        <taxon>Viridiplantae</taxon>
        <taxon>Streptophyta</taxon>
        <taxon>Embryophyta</taxon>
        <taxon>Tracheophyta</taxon>
        <taxon>Spermatophyta</taxon>
        <taxon>Magnoliopsida</taxon>
        <taxon>eudicotyledons</taxon>
        <taxon>Gunneridae</taxon>
        <taxon>Pentapetalae</taxon>
        <taxon>rosids</taxon>
        <taxon>malvids</taxon>
        <taxon>Sapindales</taxon>
        <taxon>Anacardiaceae</taxon>
        <taxon>Pistacia</taxon>
    </lineage>
</organism>
<protein>
    <submittedName>
        <fullName evidence="1">Uncharacterized protein</fullName>
    </submittedName>
</protein>
<evidence type="ECO:0000313" key="2">
    <source>
        <dbReference type="Proteomes" id="UP001164250"/>
    </source>
</evidence>
<dbReference type="Proteomes" id="UP001164250">
    <property type="component" value="Chromosome 4"/>
</dbReference>
<sequence>MGVKFMSLKLKVLVGMIMVMKVASHNYGDAFSKCILFFEGQRSGKLPPTQRMTWRAHSALRDGSDVGVDLVGGYYDAGDNIKFSFPMAFTTTMLAWSILEFGNLMGSDKQYALEALKWGTDYFLKATSVPGKVVAQVGDPSGDHNCWERPEDMDTPRTSYVVNTSNPGSEVSAEIAASLAASSMVFKSVDLRYSRRLLQRATQVYEFAQKYQGSYNSSVGEGVCPYYCDYDGYMDELIWGAAWLYKATGSYKYWNYVVQNNQHLDNYEFGWDSKHAGINVLVSGLVLSTPKADPFVSYADKFVCSVLPESPTKTVTYSPGGLQFKPGGSNTQHVTAASFLLLVYSSYLQMAKNRVVQCGNNAATPPSRLVDVAKSQVDYILGSNPIKMSYMVGYGINFPRKIHHRGSSMPSIYSHPKHITCHGGTLFFESKYHNYNMLTGAIVGGPDDNDQYIDDRTNPPQSEPTTYINAPFVGVLAYFKRYTSLESLTFDSNYTQYHM</sequence>
<name>A0ACC1BLR3_9ROSI</name>